<dbReference type="CDD" id="cd07382">
    <property type="entry name" value="MPP_DR1281"/>
    <property type="match status" value="1"/>
</dbReference>
<dbReference type="InterPro" id="IPR029052">
    <property type="entry name" value="Metallo-depent_PP-like"/>
</dbReference>
<dbReference type="InterPro" id="IPR005235">
    <property type="entry name" value="YmdB-like"/>
</dbReference>
<dbReference type="PATRIC" id="fig|237368.3.peg.1367"/>
<comment type="similarity">
    <text evidence="4">Belongs to the YmdB-like family.</text>
</comment>
<evidence type="ECO:0000256" key="3">
    <source>
        <dbReference type="ARBA" id="ARBA00023004"/>
    </source>
</evidence>
<dbReference type="SUPFAM" id="SSF56300">
    <property type="entry name" value="Metallo-dependent phosphatases"/>
    <property type="match status" value="1"/>
</dbReference>
<gene>
    <name evidence="7" type="ORF">SCABRO_01255</name>
</gene>
<feature type="binding site" evidence="6">
    <location>
        <position position="178"/>
    </location>
    <ligand>
        <name>Fe cation</name>
        <dbReference type="ChEBI" id="CHEBI:24875"/>
        <label>2</label>
    </ligand>
</feature>
<feature type="binding site" evidence="6">
    <location>
        <position position="180"/>
    </location>
    <ligand>
        <name>Fe cation</name>
        <dbReference type="ChEBI" id="CHEBI:24875"/>
        <label>1</label>
    </ligand>
</feature>
<evidence type="ECO:0000256" key="2">
    <source>
        <dbReference type="ARBA" id="ARBA00022801"/>
    </source>
</evidence>
<keyword evidence="1 6" id="KW-0479">Metal-binding</keyword>
<dbReference type="eggNOG" id="COG1692">
    <property type="taxonomic scope" value="Bacteria"/>
</dbReference>
<dbReference type="NCBIfam" id="TIGR00282">
    <property type="entry name" value="TIGR00282 family metallophosphoesterase"/>
    <property type="match status" value="1"/>
</dbReference>
<dbReference type="AlphaFoldDB" id="A0A0B0ELL4"/>
<dbReference type="PANTHER" id="PTHR36303:SF1">
    <property type="entry name" value="2',3'-CYCLIC-NUCLEOTIDE 2'-PHOSPHODIESTERASE"/>
    <property type="match status" value="1"/>
</dbReference>
<feature type="binding site" evidence="6">
    <location>
        <position position="153"/>
    </location>
    <ligand>
        <name>Fe cation</name>
        <dbReference type="ChEBI" id="CHEBI:24875"/>
        <label>2</label>
    </ligand>
</feature>
<keyword evidence="2" id="KW-0378">Hydrolase</keyword>
<evidence type="ECO:0000313" key="8">
    <source>
        <dbReference type="Proteomes" id="UP000030652"/>
    </source>
</evidence>
<name>A0A0B0ELL4_9BACT</name>
<feature type="active site" description="Proton donor" evidence="5">
    <location>
        <position position="70"/>
    </location>
</feature>
<proteinExistence type="inferred from homology"/>
<keyword evidence="3" id="KW-0408">Iron</keyword>
<evidence type="ECO:0000256" key="5">
    <source>
        <dbReference type="PIRSR" id="PIRSR004789-50"/>
    </source>
</evidence>
<dbReference type="FunFam" id="3.60.21.10:FF:000016">
    <property type="entry name" value="Putative metallophosphoesterase"/>
    <property type="match status" value="1"/>
</dbReference>
<dbReference type="Proteomes" id="UP000030652">
    <property type="component" value="Unassembled WGS sequence"/>
</dbReference>
<organism evidence="7 8">
    <name type="scientific">Candidatus Scalindua brodae</name>
    <dbReference type="NCBI Taxonomy" id="237368"/>
    <lineage>
        <taxon>Bacteria</taxon>
        <taxon>Pseudomonadati</taxon>
        <taxon>Planctomycetota</taxon>
        <taxon>Candidatus Brocadiia</taxon>
        <taxon>Candidatus Brocadiales</taxon>
        <taxon>Candidatus Scalinduaceae</taxon>
        <taxon>Candidatus Scalindua</taxon>
    </lineage>
</organism>
<dbReference type="GO" id="GO:0046872">
    <property type="term" value="F:metal ion binding"/>
    <property type="evidence" value="ECO:0007669"/>
    <property type="project" value="UniProtKB-KW"/>
</dbReference>
<dbReference type="PANTHER" id="PTHR36303">
    <property type="entry name" value="2',3'-CYCLIC-NUCLEOTIDE 2'-PHOSPHODIESTERASE"/>
    <property type="match status" value="1"/>
</dbReference>
<dbReference type="Gene3D" id="3.60.21.10">
    <property type="match status" value="1"/>
</dbReference>
<dbReference type="GO" id="GO:0004113">
    <property type="term" value="F:2',3'-cyclic-nucleotide 3'-phosphodiesterase activity"/>
    <property type="evidence" value="ECO:0007669"/>
    <property type="project" value="TreeGrafter"/>
</dbReference>
<protein>
    <submittedName>
        <fullName evidence="7">Metallophosphoesterase</fullName>
    </submittedName>
</protein>
<dbReference type="EMBL" id="JRYO01000085">
    <property type="protein sequence ID" value="KHE92866.1"/>
    <property type="molecule type" value="Genomic_DNA"/>
</dbReference>
<dbReference type="Pfam" id="PF13277">
    <property type="entry name" value="YmdB"/>
    <property type="match status" value="1"/>
</dbReference>
<comment type="caution">
    <text evidence="7">The sequence shown here is derived from an EMBL/GenBank/DDBJ whole genome shotgun (WGS) entry which is preliminary data.</text>
</comment>
<evidence type="ECO:0000256" key="4">
    <source>
        <dbReference type="ARBA" id="ARBA00061401"/>
    </source>
</evidence>
<reference evidence="7 8" key="1">
    <citation type="submission" date="2014-10" db="EMBL/GenBank/DDBJ databases">
        <title>Draft genome of anammox bacterium scalindua brodae, obtained using differential coverage binning of sequence data from two enrichment reactors.</title>
        <authorList>
            <person name="Speth D.R."/>
            <person name="Russ L."/>
            <person name="Kartal B."/>
            <person name="Op den Camp H.J."/>
            <person name="Dutilh B.E."/>
            <person name="Jetten M.S."/>
        </authorList>
    </citation>
    <scope>NUCLEOTIDE SEQUENCE [LARGE SCALE GENOMIC DNA]</scope>
    <source>
        <strain evidence="7">RU1</strain>
    </source>
</reference>
<feature type="binding site" evidence="6">
    <location>
        <position position="41"/>
    </location>
    <ligand>
        <name>Fe cation</name>
        <dbReference type="ChEBI" id="CHEBI:24875"/>
        <label>1</label>
    </ligand>
</feature>
<feature type="binding site" evidence="6">
    <location>
        <position position="42"/>
    </location>
    <ligand>
        <name>Fe cation</name>
        <dbReference type="ChEBI" id="CHEBI:24875"/>
        <label>1</label>
    </ligand>
</feature>
<feature type="binding site" evidence="6">
    <location>
        <position position="10"/>
    </location>
    <ligand>
        <name>Fe cation</name>
        <dbReference type="ChEBI" id="CHEBI:24875"/>
        <label>1</label>
    </ligand>
</feature>
<feature type="binding site" evidence="6">
    <location>
        <position position="69"/>
    </location>
    <ligand>
        <name>Fe cation</name>
        <dbReference type="ChEBI" id="CHEBI:24875"/>
        <label>2</label>
    </ligand>
</feature>
<accession>A0A0B0ELL4</accession>
<evidence type="ECO:0000256" key="1">
    <source>
        <dbReference type="ARBA" id="ARBA00022723"/>
    </source>
</evidence>
<evidence type="ECO:0000313" key="7">
    <source>
        <dbReference type="EMBL" id="KHE92866.1"/>
    </source>
</evidence>
<dbReference type="PIRSF" id="PIRSF004789">
    <property type="entry name" value="DR1281"/>
    <property type="match status" value="1"/>
</dbReference>
<sequence>MLLNILAIGDIVGQPGRKVLEKKLGNFLKAHSIDFCIANAENAAGGSGITVNIAKKLFSYGVNAITMGDHVWKRKEIYDSLQSEERILRPANYSPLAHGRGYVAIKTKEDYVIGIINLLGRTFMKPIDCPFRAADVAVEELSKQTNIIVVDMHAEATSEKIAMGWYLDGRVSAVVGTHTHVQTSDEKILPKGTGYITDLGMTGPHESILGRNIDRVLKSIVTQVPTRYDIAEKDLHIEGVVITINKGTGNTEKIKRIRVTENDNY</sequence>
<evidence type="ECO:0000256" key="6">
    <source>
        <dbReference type="PIRSR" id="PIRSR004789-51"/>
    </source>
</evidence>
<feature type="binding site" evidence="6">
    <location>
        <position position="41"/>
    </location>
    <ligand>
        <name>Fe cation</name>
        <dbReference type="ChEBI" id="CHEBI:24875"/>
        <label>2</label>
    </ligand>
</feature>